<evidence type="ECO:0000313" key="6">
    <source>
        <dbReference type="Proteomes" id="UP001597393"/>
    </source>
</evidence>
<keyword evidence="6" id="KW-1185">Reference proteome</keyword>
<keyword evidence="3" id="KW-0057">Aromatic amino acid biosynthesis</keyword>
<dbReference type="RefSeq" id="WP_380868195.1">
    <property type="nucleotide sequence ID" value="NZ_JBHUMA010000004.1"/>
</dbReference>
<dbReference type="PANTHER" id="PTHR21089">
    <property type="entry name" value="SHIKIMATE DEHYDROGENASE"/>
    <property type="match status" value="1"/>
</dbReference>
<dbReference type="Proteomes" id="UP001597393">
    <property type="component" value="Unassembled WGS sequence"/>
</dbReference>
<dbReference type="InterPro" id="IPR022893">
    <property type="entry name" value="Shikimate_DH_fam"/>
</dbReference>
<name>A0ABW5NHA4_9SPHI</name>
<dbReference type="CDD" id="cd01065">
    <property type="entry name" value="NAD_bind_Shikimate_DH"/>
    <property type="match status" value="1"/>
</dbReference>
<dbReference type="InterPro" id="IPR046346">
    <property type="entry name" value="Aminoacid_DH-like_N_sf"/>
</dbReference>
<dbReference type="InterPro" id="IPR013708">
    <property type="entry name" value="Shikimate_DH-bd_N"/>
</dbReference>
<dbReference type="EMBL" id="JBHUMA010000004">
    <property type="protein sequence ID" value="MFD2598362.1"/>
    <property type="molecule type" value="Genomic_DNA"/>
</dbReference>
<protein>
    <submittedName>
        <fullName evidence="5">Shikimate dehydrogenase family protein</fullName>
    </submittedName>
</protein>
<comment type="pathway">
    <text evidence="1">Metabolic intermediate biosynthesis; chorismate biosynthesis; chorismate from D-erythrose 4-phosphate and phosphoenolpyruvate: step 4/7.</text>
</comment>
<proteinExistence type="predicted"/>
<dbReference type="SUPFAM" id="SSF53223">
    <property type="entry name" value="Aminoacid dehydrogenase-like, N-terminal domain"/>
    <property type="match status" value="1"/>
</dbReference>
<evidence type="ECO:0000313" key="5">
    <source>
        <dbReference type="EMBL" id="MFD2598362.1"/>
    </source>
</evidence>
<dbReference type="SUPFAM" id="SSF51735">
    <property type="entry name" value="NAD(P)-binding Rossmann-fold domains"/>
    <property type="match status" value="1"/>
</dbReference>
<reference evidence="6" key="1">
    <citation type="journal article" date="2019" name="Int. J. Syst. Evol. Microbiol.">
        <title>The Global Catalogue of Microorganisms (GCM) 10K type strain sequencing project: providing services to taxonomists for standard genome sequencing and annotation.</title>
        <authorList>
            <consortium name="The Broad Institute Genomics Platform"/>
            <consortium name="The Broad Institute Genome Sequencing Center for Infectious Disease"/>
            <person name="Wu L."/>
            <person name="Ma J."/>
        </authorList>
    </citation>
    <scope>NUCLEOTIDE SEQUENCE [LARGE SCALE GENOMIC DNA]</scope>
    <source>
        <strain evidence="6">KCTC 42248</strain>
    </source>
</reference>
<accession>A0ABW5NHA4</accession>
<feature type="domain" description="Shikimate dehydrogenase substrate binding N-terminal" evidence="4">
    <location>
        <begin position="6"/>
        <end position="89"/>
    </location>
</feature>
<keyword evidence="3" id="KW-0028">Amino-acid biosynthesis</keyword>
<dbReference type="Gene3D" id="3.40.50.10860">
    <property type="entry name" value="Leucine Dehydrogenase, chain A, domain 1"/>
    <property type="match status" value="1"/>
</dbReference>
<evidence type="ECO:0000256" key="3">
    <source>
        <dbReference type="ARBA" id="ARBA00023141"/>
    </source>
</evidence>
<evidence type="ECO:0000256" key="2">
    <source>
        <dbReference type="ARBA" id="ARBA00023002"/>
    </source>
</evidence>
<dbReference type="Gene3D" id="3.40.50.720">
    <property type="entry name" value="NAD(P)-binding Rossmann-like Domain"/>
    <property type="match status" value="1"/>
</dbReference>
<keyword evidence="2" id="KW-0560">Oxidoreductase</keyword>
<gene>
    <name evidence="5" type="ORF">ACFSQ3_05300</name>
</gene>
<comment type="caution">
    <text evidence="5">The sequence shown here is derived from an EMBL/GenBank/DDBJ whole genome shotgun (WGS) entry which is preliminary data.</text>
</comment>
<dbReference type="PANTHER" id="PTHR21089:SF1">
    <property type="entry name" value="BIFUNCTIONAL 3-DEHYDROQUINATE DEHYDRATASE_SHIKIMATE DEHYDROGENASE, CHLOROPLASTIC"/>
    <property type="match status" value="1"/>
</dbReference>
<sequence length="256" mass="28425">MKKLGLIGFPLGHSFSKKYYVQKMAEEAIEGVDYDLYPIENITHFPNLYLDSENGLSGCNVTIPYKQAVISYLDELSEEAQFIGAVNCITIERKGDGSSFLKGYNTDAFGFEQSLLPLLKPTLHTHALVLGNGGAAKAVLFVLKKLGIHTQLVSRIASVDAIAYEEITPEIIAKHRLIVNCTPLGTFPNVDVCPPIPYSAITSDHYLYDLIYNPDETLFLKKGHKQGAATKNGYEMLVLQADKNWAIWLAENNSYF</sequence>
<evidence type="ECO:0000259" key="4">
    <source>
        <dbReference type="Pfam" id="PF08501"/>
    </source>
</evidence>
<dbReference type="InterPro" id="IPR036291">
    <property type="entry name" value="NAD(P)-bd_dom_sf"/>
</dbReference>
<evidence type="ECO:0000256" key="1">
    <source>
        <dbReference type="ARBA" id="ARBA00004871"/>
    </source>
</evidence>
<dbReference type="Pfam" id="PF08501">
    <property type="entry name" value="Shikimate_dh_N"/>
    <property type="match status" value="1"/>
</dbReference>
<organism evidence="5 6">
    <name type="scientific">Sphingobacterium corticis</name>
    <dbReference type="NCBI Taxonomy" id="1812823"/>
    <lineage>
        <taxon>Bacteria</taxon>
        <taxon>Pseudomonadati</taxon>
        <taxon>Bacteroidota</taxon>
        <taxon>Sphingobacteriia</taxon>
        <taxon>Sphingobacteriales</taxon>
        <taxon>Sphingobacteriaceae</taxon>
        <taxon>Sphingobacterium</taxon>
    </lineage>
</organism>